<evidence type="ECO:0000313" key="3">
    <source>
        <dbReference type="Proteomes" id="UP000324222"/>
    </source>
</evidence>
<accession>A0A5B7FSV6</accession>
<keyword evidence="3" id="KW-1185">Reference proteome</keyword>
<comment type="caution">
    <text evidence="2">The sequence shown here is derived from an EMBL/GenBank/DDBJ whole genome shotgun (WGS) entry which is preliminary data.</text>
</comment>
<evidence type="ECO:0000313" key="2">
    <source>
        <dbReference type="EMBL" id="MPC48457.1"/>
    </source>
</evidence>
<feature type="region of interest" description="Disordered" evidence="1">
    <location>
        <begin position="27"/>
        <end position="48"/>
    </location>
</feature>
<dbReference type="Proteomes" id="UP000324222">
    <property type="component" value="Unassembled WGS sequence"/>
</dbReference>
<dbReference type="AlphaFoldDB" id="A0A5B7FSV6"/>
<organism evidence="2 3">
    <name type="scientific">Portunus trituberculatus</name>
    <name type="common">Swimming crab</name>
    <name type="synonym">Neptunus trituberculatus</name>
    <dbReference type="NCBI Taxonomy" id="210409"/>
    <lineage>
        <taxon>Eukaryota</taxon>
        <taxon>Metazoa</taxon>
        <taxon>Ecdysozoa</taxon>
        <taxon>Arthropoda</taxon>
        <taxon>Crustacea</taxon>
        <taxon>Multicrustacea</taxon>
        <taxon>Malacostraca</taxon>
        <taxon>Eumalacostraca</taxon>
        <taxon>Eucarida</taxon>
        <taxon>Decapoda</taxon>
        <taxon>Pleocyemata</taxon>
        <taxon>Brachyura</taxon>
        <taxon>Eubrachyura</taxon>
        <taxon>Portunoidea</taxon>
        <taxon>Portunidae</taxon>
        <taxon>Portuninae</taxon>
        <taxon>Portunus</taxon>
    </lineage>
</organism>
<proteinExistence type="predicted"/>
<protein>
    <submittedName>
        <fullName evidence="2">Uncharacterized protein</fullName>
    </submittedName>
</protein>
<sequence>MERLYIHFQCENRTWRVHDAIEGVNGGVGRAGRRGEEEEEEEKEKNSHGLVIKLLNKWEEETMRA</sequence>
<reference evidence="2 3" key="1">
    <citation type="submission" date="2019-05" db="EMBL/GenBank/DDBJ databases">
        <title>Another draft genome of Portunus trituberculatus and its Hox gene families provides insights of decapod evolution.</title>
        <authorList>
            <person name="Jeong J.-H."/>
            <person name="Song I."/>
            <person name="Kim S."/>
            <person name="Choi T."/>
            <person name="Kim D."/>
            <person name="Ryu S."/>
            <person name="Kim W."/>
        </authorList>
    </citation>
    <scope>NUCLEOTIDE SEQUENCE [LARGE SCALE GENOMIC DNA]</scope>
    <source>
        <tissue evidence="2">Muscle</tissue>
    </source>
</reference>
<gene>
    <name evidence="2" type="ORF">E2C01_042230</name>
</gene>
<dbReference type="EMBL" id="VSRR010008289">
    <property type="protein sequence ID" value="MPC48457.1"/>
    <property type="molecule type" value="Genomic_DNA"/>
</dbReference>
<name>A0A5B7FSV6_PORTR</name>
<evidence type="ECO:0000256" key="1">
    <source>
        <dbReference type="SAM" id="MobiDB-lite"/>
    </source>
</evidence>